<feature type="transmembrane region" description="Helical" evidence="1">
    <location>
        <begin position="40"/>
        <end position="63"/>
    </location>
</feature>
<keyword evidence="1" id="KW-0812">Transmembrane</keyword>
<organism evidence="2 3">
    <name type="scientific">Methylomonas methanica</name>
    <dbReference type="NCBI Taxonomy" id="421"/>
    <lineage>
        <taxon>Bacteria</taxon>
        <taxon>Pseudomonadati</taxon>
        <taxon>Pseudomonadota</taxon>
        <taxon>Gammaproteobacteria</taxon>
        <taxon>Methylococcales</taxon>
        <taxon>Methylococcaceae</taxon>
        <taxon>Methylomonas</taxon>
    </lineage>
</organism>
<gene>
    <name evidence="2" type="ORF">A1332_00020</name>
</gene>
<evidence type="ECO:0000313" key="2">
    <source>
        <dbReference type="EMBL" id="OAI07819.1"/>
    </source>
</evidence>
<accession>A0A177MSK4</accession>
<protein>
    <submittedName>
        <fullName evidence="2">Uncharacterized protein</fullName>
    </submittedName>
</protein>
<keyword evidence="1" id="KW-1133">Transmembrane helix</keyword>
<reference evidence="2 3" key="1">
    <citation type="submission" date="2016-03" db="EMBL/GenBank/DDBJ databases">
        <authorList>
            <person name="Ploux O."/>
        </authorList>
    </citation>
    <scope>NUCLEOTIDE SEQUENCE [LARGE SCALE GENOMIC DNA]</scope>
    <source>
        <strain evidence="2 3">R-45363</strain>
    </source>
</reference>
<name>A0A177MSK4_METMH</name>
<proteinExistence type="predicted"/>
<dbReference type="Proteomes" id="UP000078090">
    <property type="component" value="Unassembled WGS sequence"/>
</dbReference>
<sequence>MRELTIREMSVVGGGISVGDQIQGGTVVATGSVYTATQAAAVSSVLGVAVGVVGVGVGSFLLADAMLNDGAIFAQIQRELHGEDGDG</sequence>
<evidence type="ECO:0000256" key="1">
    <source>
        <dbReference type="SAM" id="Phobius"/>
    </source>
</evidence>
<dbReference type="RefSeq" id="WP_064007284.1">
    <property type="nucleotide sequence ID" value="NZ_LUUG01000049.1"/>
</dbReference>
<keyword evidence="1" id="KW-0472">Membrane</keyword>
<dbReference type="EMBL" id="LUUG01000049">
    <property type="protein sequence ID" value="OAI07819.1"/>
    <property type="molecule type" value="Genomic_DNA"/>
</dbReference>
<evidence type="ECO:0000313" key="3">
    <source>
        <dbReference type="Proteomes" id="UP000078090"/>
    </source>
</evidence>
<comment type="caution">
    <text evidence="2">The sequence shown here is derived from an EMBL/GenBank/DDBJ whole genome shotgun (WGS) entry which is preliminary data.</text>
</comment>
<dbReference type="AlphaFoldDB" id="A0A177MSK4"/>